<gene>
    <name evidence="2" type="ORF">B9Z19DRAFT_1138933</name>
</gene>
<comment type="caution">
    <text evidence="2">The sequence shown here is derived from an EMBL/GenBank/DDBJ whole genome shotgun (WGS) entry which is preliminary data.</text>
</comment>
<evidence type="ECO:0000313" key="3">
    <source>
        <dbReference type="Proteomes" id="UP000244722"/>
    </source>
</evidence>
<evidence type="ECO:0000313" key="2">
    <source>
        <dbReference type="EMBL" id="PUU72164.1"/>
    </source>
</evidence>
<feature type="signal peptide" evidence="1">
    <location>
        <begin position="1"/>
        <end position="20"/>
    </location>
</feature>
<proteinExistence type="predicted"/>
<dbReference type="Proteomes" id="UP000244722">
    <property type="component" value="Unassembled WGS sequence"/>
</dbReference>
<keyword evidence="3" id="KW-1185">Reference proteome</keyword>
<feature type="chain" id="PRO_5015531800" evidence="1">
    <location>
        <begin position="21"/>
        <end position="222"/>
    </location>
</feature>
<reference evidence="2 3" key="1">
    <citation type="submission" date="2017-04" db="EMBL/GenBank/DDBJ databases">
        <title>Draft genome sequence of Tuber borchii Vittad., a whitish edible truffle.</title>
        <authorList>
            <consortium name="DOE Joint Genome Institute"/>
            <person name="Murat C."/>
            <person name="Kuo A."/>
            <person name="Barry K.W."/>
            <person name="Clum A."/>
            <person name="Dockter R.B."/>
            <person name="Fauchery L."/>
            <person name="Iotti M."/>
            <person name="Kohler A."/>
            <person name="Labutti K."/>
            <person name="Lindquist E.A."/>
            <person name="Lipzen A."/>
            <person name="Ohm R.A."/>
            <person name="Wang M."/>
            <person name="Grigoriev I.V."/>
            <person name="Zambonelli A."/>
            <person name="Martin F.M."/>
        </authorList>
    </citation>
    <scope>NUCLEOTIDE SEQUENCE [LARGE SCALE GENOMIC DNA]</scope>
    <source>
        <strain evidence="2 3">Tbo3840</strain>
    </source>
</reference>
<accession>A0A2T6Z9R8</accession>
<keyword evidence="1" id="KW-0732">Signal</keyword>
<sequence>MAGMMCAAPPVAVFVAPSVAVSVASSVASSGSSVLGFSEGKLRVMSRRRSPPRGTIVREVDDDDDLVMGFVEPIGGPVDAAALQSAIYRQNILCRDRSTEQRVIEVERMVARDGLDPPPPRPIGILALGRDLEFVKWGARRLPVVETNTLEVTPHLCPVAGGGVNGVRCSLRGLRGPKNSGPPVKFPALPCPTAWGGAFLFSLPAPAPVQVPTPFQAPNGPP</sequence>
<name>A0A2T6Z9R8_TUBBO</name>
<dbReference type="EMBL" id="NESQ01000701">
    <property type="protein sequence ID" value="PUU72164.1"/>
    <property type="molecule type" value="Genomic_DNA"/>
</dbReference>
<dbReference type="AlphaFoldDB" id="A0A2T6Z9R8"/>
<organism evidence="2 3">
    <name type="scientific">Tuber borchii</name>
    <name type="common">White truffle</name>
    <dbReference type="NCBI Taxonomy" id="42251"/>
    <lineage>
        <taxon>Eukaryota</taxon>
        <taxon>Fungi</taxon>
        <taxon>Dikarya</taxon>
        <taxon>Ascomycota</taxon>
        <taxon>Pezizomycotina</taxon>
        <taxon>Pezizomycetes</taxon>
        <taxon>Pezizales</taxon>
        <taxon>Tuberaceae</taxon>
        <taxon>Tuber</taxon>
    </lineage>
</organism>
<protein>
    <submittedName>
        <fullName evidence="2">Uncharacterized protein</fullName>
    </submittedName>
</protein>
<evidence type="ECO:0000256" key="1">
    <source>
        <dbReference type="SAM" id="SignalP"/>
    </source>
</evidence>